<name>A0A067RRM2_ZOONE</name>
<dbReference type="InParanoid" id="A0A067RRM2"/>
<dbReference type="AlphaFoldDB" id="A0A067RRM2"/>
<protein>
    <submittedName>
        <fullName evidence="1">Uncharacterized protein</fullName>
    </submittedName>
</protein>
<keyword evidence="2" id="KW-1185">Reference proteome</keyword>
<evidence type="ECO:0000313" key="2">
    <source>
        <dbReference type="Proteomes" id="UP000027135"/>
    </source>
</evidence>
<dbReference type="EMBL" id="KK852465">
    <property type="protein sequence ID" value="KDR23295.1"/>
    <property type="molecule type" value="Genomic_DNA"/>
</dbReference>
<gene>
    <name evidence="1" type="ORF">L798_14057</name>
</gene>
<accession>A0A067RRM2</accession>
<dbReference type="Proteomes" id="UP000027135">
    <property type="component" value="Unassembled WGS sequence"/>
</dbReference>
<sequence>MTSKLSVLDHTTLSPLVPIRVEAHANFELQHVKSQGTSVPLYNQTPRAIKHECDSRLHVPAALCKGMFAVYTLDTRLDVMVVGKRTPILNFSLQYHRLRYAYGFSNLYVAQQLA</sequence>
<reference evidence="1 2" key="1">
    <citation type="journal article" date="2014" name="Nat. Commun.">
        <title>Molecular traces of alternative social organization in a termite genome.</title>
        <authorList>
            <person name="Terrapon N."/>
            <person name="Li C."/>
            <person name="Robertson H.M."/>
            <person name="Ji L."/>
            <person name="Meng X."/>
            <person name="Booth W."/>
            <person name="Chen Z."/>
            <person name="Childers C.P."/>
            <person name="Glastad K.M."/>
            <person name="Gokhale K."/>
            <person name="Gowin J."/>
            <person name="Gronenberg W."/>
            <person name="Hermansen R.A."/>
            <person name="Hu H."/>
            <person name="Hunt B.G."/>
            <person name="Huylmans A.K."/>
            <person name="Khalil S.M."/>
            <person name="Mitchell R.D."/>
            <person name="Munoz-Torres M.C."/>
            <person name="Mustard J.A."/>
            <person name="Pan H."/>
            <person name="Reese J.T."/>
            <person name="Scharf M.E."/>
            <person name="Sun F."/>
            <person name="Vogel H."/>
            <person name="Xiao J."/>
            <person name="Yang W."/>
            <person name="Yang Z."/>
            <person name="Yang Z."/>
            <person name="Zhou J."/>
            <person name="Zhu J."/>
            <person name="Brent C.S."/>
            <person name="Elsik C.G."/>
            <person name="Goodisman M.A."/>
            <person name="Liberles D.A."/>
            <person name="Roe R.M."/>
            <person name="Vargo E.L."/>
            <person name="Vilcinskas A."/>
            <person name="Wang J."/>
            <person name="Bornberg-Bauer E."/>
            <person name="Korb J."/>
            <person name="Zhang G."/>
            <person name="Liebig J."/>
        </authorList>
    </citation>
    <scope>NUCLEOTIDE SEQUENCE [LARGE SCALE GENOMIC DNA]</scope>
    <source>
        <tissue evidence="1">Whole organism</tissue>
    </source>
</reference>
<evidence type="ECO:0000313" key="1">
    <source>
        <dbReference type="EMBL" id="KDR23295.1"/>
    </source>
</evidence>
<proteinExistence type="predicted"/>
<organism evidence="1 2">
    <name type="scientific">Zootermopsis nevadensis</name>
    <name type="common">Dampwood termite</name>
    <dbReference type="NCBI Taxonomy" id="136037"/>
    <lineage>
        <taxon>Eukaryota</taxon>
        <taxon>Metazoa</taxon>
        <taxon>Ecdysozoa</taxon>
        <taxon>Arthropoda</taxon>
        <taxon>Hexapoda</taxon>
        <taxon>Insecta</taxon>
        <taxon>Pterygota</taxon>
        <taxon>Neoptera</taxon>
        <taxon>Polyneoptera</taxon>
        <taxon>Dictyoptera</taxon>
        <taxon>Blattodea</taxon>
        <taxon>Blattoidea</taxon>
        <taxon>Termitoidae</taxon>
        <taxon>Termopsidae</taxon>
        <taxon>Zootermopsis</taxon>
    </lineage>
</organism>